<comment type="subcellular location">
    <subcellularLocation>
        <location evidence="1">Membrane</location>
        <topology evidence="1">Multi-pass membrane protein</topology>
    </subcellularLocation>
</comment>
<keyword evidence="4 5" id="KW-0472">Membrane</keyword>
<reference evidence="7" key="1">
    <citation type="submission" date="2019-01" db="EMBL/GenBank/DDBJ databases">
        <title>Draft genomes of a novel of Sporanaerobacter strains.</title>
        <authorList>
            <person name="Ma S."/>
        </authorList>
    </citation>
    <scope>NUCLEOTIDE SEQUENCE [LARGE SCALE GENOMIC DNA]</scope>
    <source>
        <strain evidence="7">NJN-17</strain>
    </source>
</reference>
<evidence type="ECO:0000313" key="6">
    <source>
        <dbReference type="EMBL" id="QAT63082.1"/>
    </source>
</evidence>
<dbReference type="AlphaFoldDB" id="A0A410QG55"/>
<dbReference type="PANTHER" id="PTHR33514:SF13">
    <property type="entry name" value="PROTEIN ABCI12, CHLOROPLASTIC"/>
    <property type="match status" value="1"/>
</dbReference>
<sequence>MKNIAESQKKYLARDRNIGFSSVHPLPCLIYYIGVIIFSMMIKHPLFIFTGLVLTIFINYIGDEGRTLKKSLKFYLFIGMMVALINPFISHEGNTIIFYFFSRPITLESVVYGIVMMFSLLIILFVFISFNQIMTNEKILFLFSNISPNTGLIVMMILRFVPLLKDRIQDISLIQEQRGISTKEGKIKKRLENGMKILNVLIAWSLEESIETARSMKGRGYGVVHRRTFYNNYRMDKRDWTVFLVLLSLIFLIIVLHGLGYGKFEIYPKVGNILFNLKDVFLYILFILYMSIPIVLEGTDRLKWNKFR</sequence>
<dbReference type="PANTHER" id="PTHR33514">
    <property type="entry name" value="PROTEIN ABCI12, CHLOROPLASTIC"/>
    <property type="match status" value="1"/>
</dbReference>
<dbReference type="CDD" id="cd16914">
    <property type="entry name" value="EcfT"/>
    <property type="match status" value="1"/>
</dbReference>
<feature type="transmembrane region" description="Helical" evidence="5">
    <location>
        <begin position="74"/>
        <end position="90"/>
    </location>
</feature>
<dbReference type="GO" id="GO:0005886">
    <property type="term" value="C:plasma membrane"/>
    <property type="evidence" value="ECO:0007669"/>
    <property type="project" value="TreeGrafter"/>
</dbReference>
<dbReference type="KEGG" id="spoa:EQM13_16665"/>
<name>A0A410QG55_9FIRM</name>
<dbReference type="Proteomes" id="UP000287969">
    <property type="component" value="Chromosome"/>
</dbReference>
<feature type="transmembrane region" description="Helical" evidence="5">
    <location>
        <begin position="280"/>
        <end position="299"/>
    </location>
</feature>
<evidence type="ECO:0000256" key="3">
    <source>
        <dbReference type="ARBA" id="ARBA00022989"/>
    </source>
</evidence>
<evidence type="ECO:0000256" key="4">
    <source>
        <dbReference type="ARBA" id="ARBA00023136"/>
    </source>
</evidence>
<accession>A0A410QG55</accession>
<feature type="transmembrane region" description="Helical" evidence="5">
    <location>
        <begin position="240"/>
        <end position="260"/>
    </location>
</feature>
<dbReference type="InterPro" id="IPR003339">
    <property type="entry name" value="ABC/ECF_trnsptr_transmembrane"/>
</dbReference>
<evidence type="ECO:0000256" key="5">
    <source>
        <dbReference type="SAM" id="Phobius"/>
    </source>
</evidence>
<gene>
    <name evidence="6" type="ORF">EQM13_16665</name>
</gene>
<keyword evidence="3 5" id="KW-1133">Transmembrane helix</keyword>
<dbReference type="Pfam" id="PF02361">
    <property type="entry name" value="CbiQ"/>
    <property type="match status" value="1"/>
</dbReference>
<feature type="transmembrane region" description="Helical" evidence="5">
    <location>
        <begin position="20"/>
        <end position="40"/>
    </location>
</feature>
<evidence type="ECO:0000256" key="1">
    <source>
        <dbReference type="ARBA" id="ARBA00004141"/>
    </source>
</evidence>
<dbReference type="RefSeq" id="WP_128753292.1">
    <property type="nucleotide sequence ID" value="NZ_CP035282.1"/>
</dbReference>
<evidence type="ECO:0000313" key="7">
    <source>
        <dbReference type="Proteomes" id="UP000287969"/>
    </source>
</evidence>
<keyword evidence="2 5" id="KW-0812">Transmembrane</keyword>
<dbReference type="OrthoDB" id="2039442at2"/>
<feature type="transmembrane region" description="Helical" evidence="5">
    <location>
        <begin position="46"/>
        <end position="62"/>
    </location>
</feature>
<keyword evidence="7" id="KW-1185">Reference proteome</keyword>
<protein>
    <submittedName>
        <fullName evidence="6">Energy-coupling factor transporter transmembrane protein EcfT</fullName>
    </submittedName>
</protein>
<feature type="transmembrane region" description="Helical" evidence="5">
    <location>
        <begin position="110"/>
        <end position="130"/>
    </location>
</feature>
<dbReference type="EMBL" id="CP035282">
    <property type="protein sequence ID" value="QAT63082.1"/>
    <property type="molecule type" value="Genomic_DNA"/>
</dbReference>
<organism evidence="6 7">
    <name type="scientific">Acidilutibacter cellobiosedens</name>
    <dbReference type="NCBI Taxonomy" id="2507161"/>
    <lineage>
        <taxon>Bacteria</taxon>
        <taxon>Bacillati</taxon>
        <taxon>Bacillota</taxon>
        <taxon>Tissierellia</taxon>
        <taxon>Tissierellales</taxon>
        <taxon>Acidilutibacteraceae</taxon>
        <taxon>Acidilutibacter</taxon>
    </lineage>
</organism>
<proteinExistence type="predicted"/>
<evidence type="ECO:0000256" key="2">
    <source>
        <dbReference type="ARBA" id="ARBA00022692"/>
    </source>
</evidence>